<dbReference type="EMBL" id="CAJNOC010001658">
    <property type="protein sequence ID" value="CAF0881811.1"/>
    <property type="molecule type" value="Genomic_DNA"/>
</dbReference>
<name>A0A813YB99_9BILA</name>
<evidence type="ECO:0000313" key="2">
    <source>
        <dbReference type="Proteomes" id="UP000663879"/>
    </source>
</evidence>
<accession>A0A813YB99</accession>
<organism evidence="1 2">
    <name type="scientific">Brachionus calyciflorus</name>
    <dbReference type="NCBI Taxonomy" id="104777"/>
    <lineage>
        <taxon>Eukaryota</taxon>
        <taxon>Metazoa</taxon>
        <taxon>Spiralia</taxon>
        <taxon>Gnathifera</taxon>
        <taxon>Rotifera</taxon>
        <taxon>Eurotatoria</taxon>
        <taxon>Monogononta</taxon>
        <taxon>Pseudotrocha</taxon>
        <taxon>Ploima</taxon>
        <taxon>Brachionidae</taxon>
        <taxon>Brachionus</taxon>
    </lineage>
</organism>
<comment type="caution">
    <text evidence="1">The sequence shown here is derived from an EMBL/GenBank/DDBJ whole genome shotgun (WGS) entry which is preliminary data.</text>
</comment>
<reference evidence="1" key="1">
    <citation type="submission" date="2021-02" db="EMBL/GenBank/DDBJ databases">
        <authorList>
            <person name="Nowell W R."/>
        </authorList>
    </citation>
    <scope>NUCLEOTIDE SEQUENCE</scope>
    <source>
        <strain evidence="1">Ploen Becks lab</strain>
    </source>
</reference>
<evidence type="ECO:0000313" key="1">
    <source>
        <dbReference type="EMBL" id="CAF0881811.1"/>
    </source>
</evidence>
<keyword evidence="2" id="KW-1185">Reference proteome</keyword>
<dbReference type="AlphaFoldDB" id="A0A813YB99"/>
<protein>
    <submittedName>
        <fullName evidence="1">Uncharacterized protein</fullName>
    </submittedName>
</protein>
<dbReference type="Proteomes" id="UP000663879">
    <property type="component" value="Unassembled WGS sequence"/>
</dbReference>
<proteinExistence type="predicted"/>
<gene>
    <name evidence="1" type="ORF">OXX778_LOCUS10451</name>
</gene>
<sequence>MNSKEKFLKEAPKLTYEQIVSDLASIPLNENDVLFDSKINFALENKDSKLSENEQFNKRLENLVIFKTNLEFENDKLGSELSLDSVNKDLDNLESHINSLQHFIEISRKFHSLQK</sequence>